<organism evidence="3 4">
    <name type="scientific">Phaseolus vulgaris</name>
    <name type="common">Kidney bean</name>
    <name type="synonym">French bean</name>
    <dbReference type="NCBI Taxonomy" id="3885"/>
    <lineage>
        <taxon>Eukaryota</taxon>
        <taxon>Viridiplantae</taxon>
        <taxon>Streptophyta</taxon>
        <taxon>Embryophyta</taxon>
        <taxon>Tracheophyta</taxon>
        <taxon>Spermatophyta</taxon>
        <taxon>Magnoliopsida</taxon>
        <taxon>eudicotyledons</taxon>
        <taxon>Gunneridae</taxon>
        <taxon>Pentapetalae</taxon>
        <taxon>rosids</taxon>
        <taxon>fabids</taxon>
        <taxon>Fabales</taxon>
        <taxon>Fabaceae</taxon>
        <taxon>Papilionoideae</taxon>
        <taxon>50 kb inversion clade</taxon>
        <taxon>NPAAA clade</taxon>
        <taxon>indigoferoid/millettioid clade</taxon>
        <taxon>Phaseoleae</taxon>
        <taxon>Phaseolus</taxon>
    </lineage>
</organism>
<reference evidence="4" key="1">
    <citation type="journal article" date="2014" name="Nat. Genet.">
        <title>A reference genome for common bean and genome-wide analysis of dual domestications.</title>
        <authorList>
            <person name="Schmutz J."/>
            <person name="McClean P.E."/>
            <person name="Mamidi S."/>
            <person name="Wu G.A."/>
            <person name="Cannon S.B."/>
            <person name="Grimwood J."/>
            <person name="Jenkins J."/>
            <person name="Shu S."/>
            <person name="Song Q."/>
            <person name="Chavarro C."/>
            <person name="Torres-Torres M."/>
            <person name="Geffroy V."/>
            <person name="Moghaddam S.M."/>
            <person name="Gao D."/>
            <person name="Abernathy B."/>
            <person name="Barry K."/>
            <person name="Blair M."/>
            <person name="Brick M.A."/>
            <person name="Chovatia M."/>
            <person name="Gepts P."/>
            <person name="Goodstein D.M."/>
            <person name="Gonzales M."/>
            <person name="Hellsten U."/>
            <person name="Hyten D.L."/>
            <person name="Jia G."/>
            <person name="Kelly J.D."/>
            <person name="Kudrna D."/>
            <person name="Lee R."/>
            <person name="Richard M.M."/>
            <person name="Miklas P.N."/>
            <person name="Osorno J.M."/>
            <person name="Rodrigues J."/>
            <person name="Thareau V."/>
            <person name="Urrea C.A."/>
            <person name="Wang M."/>
            <person name="Yu Y."/>
            <person name="Zhang M."/>
            <person name="Wing R.A."/>
            <person name="Cregan P.B."/>
            <person name="Rokhsar D.S."/>
            <person name="Jackson S.A."/>
        </authorList>
    </citation>
    <scope>NUCLEOTIDE SEQUENCE [LARGE SCALE GENOMIC DNA]</scope>
    <source>
        <strain evidence="4">cv. G19833</strain>
    </source>
</reference>
<dbReference type="InterPro" id="IPR035979">
    <property type="entry name" value="RBD_domain_sf"/>
</dbReference>
<dbReference type="PANTHER" id="PTHR31286:SF180">
    <property type="entry name" value="OS10G0362600 PROTEIN"/>
    <property type="match status" value="1"/>
</dbReference>
<dbReference type="GO" id="GO:0003723">
    <property type="term" value="F:RNA binding"/>
    <property type="evidence" value="ECO:0007669"/>
    <property type="project" value="UniProtKB-UniRule"/>
</dbReference>
<gene>
    <name evidence="3" type="ORF">PHAVU_005G026500g</name>
</gene>
<sequence length="255" mass="29471">IMSDFSFFFTNFPLEYAEKDLWKVFQKWDKVLDVFISRRLDARNKRFGFVRFQGVRDAQNQVIGVVKAKSKNASFAQVVKGGGVRARMWFWVLIHLRSQSRKWFQFGWNTSFEGADKLIWVRCRGIPLKFWSNQCFELVGSLIGTFIEVDEATTSRKALEFARLRIRMSLGALTNLVKVVRINDVLCQISFEEESYEEVTMVRCSHGRWGGASKGVSEVRVDDTVGDDFYVSHETLNPKSITLLLNFRTPPSNIL</sequence>
<dbReference type="InterPro" id="IPR040256">
    <property type="entry name" value="At4g02000-like"/>
</dbReference>
<dbReference type="OMA" id="VASAEWH"/>
<proteinExistence type="predicted"/>
<dbReference type="PROSITE" id="PS50102">
    <property type="entry name" value="RRM"/>
    <property type="match status" value="1"/>
</dbReference>
<dbReference type="Gramene" id="ESW20927">
    <property type="protein sequence ID" value="ESW20927"/>
    <property type="gene ID" value="PHAVU_005G026500g"/>
</dbReference>
<dbReference type="Pfam" id="PF00076">
    <property type="entry name" value="RRM_1"/>
    <property type="match status" value="1"/>
</dbReference>
<dbReference type="InterPro" id="IPR012677">
    <property type="entry name" value="Nucleotide-bd_a/b_plait_sf"/>
</dbReference>
<dbReference type="CDD" id="cd00590">
    <property type="entry name" value="RRM_SF"/>
    <property type="match status" value="1"/>
</dbReference>
<dbReference type="Proteomes" id="UP000000226">
    <property type="component" value="Chromosome 5"/>
</dbReference>
<dbReference type="PANTHER" id="PTHR31286">
    <property type="entry name" value="GLYCINE-RICH CELL WALL STRUCTURAL PROTEIN 1.8-LIKE"/>
    <property type="match status" value="1"/>
</dbReference>
<evidence type="ECO:0000256" key="1">
    <source>
        <dbReference type="PROSITE-ProRule" id="PRU00176"/>
    </source>
</evidence>
<dbReference type="OrthoDB" id="1418158at2759"/>
<feature type="domain" description="RRM" evidence="2">
    <location>
        <begin position="5"/>
        <end position="70"/>
    </location>
</feature>
<name>V7BSE6_PHAVU</name>
<evidence type="ECO:0000313" key="3">
    <source>
        <dbReference type="EMBL" id="ESW20927.1"/>
    </source>
</evidence>
<keyword evidence="1" id="KW-0694">RNA-binding</keyword>
<dbReference type="EMBL" id="CM002292">
    <property type="protein sequence ID" value="ESW20927.1"/>
    <property type="molecule type" value="Genomic_DNA"/>
</dbReference>
<dbReference type="InterPro" id="IPR000504">
    <property type="entry name" value="RRM_dom"/>
</dbReference>
<keyword evidence="4" id="KW-1185">Reference proteome</keyword>
<evidence type="ECO:0000259" key="2">
    <source>
        <dbReference type="PROSITE" id="PS50102"/>
    </source>
</evidence>
<dbReference type="AlphaFoldDB" id="V7BSE6"/>
<dbReference type="SUPFAM" id="SSF54928">
    <property type="entry name" value="RNA-binding domain, RBD"/>
    <property type="match status" value="1"/>
</dbReference>
<dbReference type="Gene3D" id="3.30.70.330">
    <property type="match status" value="1"/>
</dbReference>
<accession>V7BSE6</accession>
<feature type="non-terminal residue" evidence="3">
    <location>
        <position position="1"/>
    </location>
</feature>
<evidence type="ECO:0000313" key="4">
    <source>
        <dbReference type="Proteomes" id="UP000000226"/>
    </source>
</evidence>
<protein>
    <recommendedName>
        <fullName evidence="2">RRM domain-containing protein</fullName>
    </recommendedName>
</protein>